<keyword evidence="6 7" id="KW-0676">Redox-active center</keyword>
<sequence length="239" mass="25621">MRFKYYMTLLLALGAPAVMAAPADDIRASLDKLNLPMQVQTISESPMEGLYQVQMDSGRIIYASADGKFLVQGALFDVTDGGLSNLTAAAEAKTIGESLNKLPREEMVIFAPEKPETHVTIFTDVDCGYCRLLHSEVDELNALGIEVRYLAFPRSGASGESAATMESIWCAKDPQEAMTQAKLGNTIEQASCANPVANQYQLGVQLGVQGTPAIFLANGTLVPGYKPAKTLAQEALANQ</sequence>
<evidence type="ECO:0000259" key="9">
    <source>
        <dbReference type="Pfam" id="PF13098"/>
    </source>
</evidence>
<feature type="domain" description="Disulphide bond isomerase DsbC/G N-terminal" evidence="8">
    <location>
        <begin position="20"/>
        <end position="88"/>
    </location>
</feature>
<dbReference type="SUPFAM" id="SSF52833">
    <property type="entry name" value="Thioredoxin-like"/>
    <property type="match status" value="1"/>
</dbReference>
<dbReference type="Pfam" id="PF13098">
    <property type="entry name" value="Thioredoxin_2"/>
    <property type="match status" value="1"/>
</dbReference>
<comment type="caution">
    <text evidence="10">The sequence shown here is derived from an EMBL/GenBank/DDBJ whole genome shotgun (WGS) entry which is preliminary data.</text>
</comment>
<evidence type="ECO:0000256" key="5">
    <source>
        <dbReference type="ARBA" id="ARBA00023157"/>
    </source>
</evidence>
<keyword evidence="11" id="KW-1185">Reference proteome</keyword>
<dbReference type="Gene3D" id="3.40.30.10">
    <property type="entry name" value="Glutaredoxin"/>
    <property type="match status" value="1"/>
</dbReference>
<comment type="similarity">
    <text evidence="2 7">Belongs to the thioredoxin family. DsbC subfamily.</text>
</comment>
<proteinExistence type="inferred from homology"/>
<comment type="function">
    <text evidence="7">Required for disulfide bond formation in some periplasmic proteins. Acts by transferring its disulfide bond to other proteins and is reduced in the process.</text>
</comment>
<evidence type="ECO:0000256" key="6">
    <source>
        <dbReference type="ARBA" id="ARBA00023284"/>
    </source>
</evidence>
<dbReference type="Pfam" id="PF10411">
    <property type="entry name" value="DsbC_N"/>
    <property type="match status" value="1"/>
</dbReference>
<dbReference type="InterPro" id="IPR009094">
    <property type="entry name" value="DiS-bond_isomerase_DsbC/G_N_sf"/>
</dbReference>
<dbReference type="NCBIfam" id="NF008129">
    <property type="entry name" value="PRK10877.1"/>
    <property type="match status" value="1"/>
</dbReference>
<dbReference type="Gene3D" id="3.10.450.70">
    <property type="entry name" value="Disulphide bond isomerase, DsbC/G, N-terminal"/>
    <property type="match status" value="1"/>
</dbReference>
<dbReference type="PANTHER" id="PTHR35272:SF3">
    <property type="entry name" value="THIOL:DISULFIDE INTERCHANGE PROTEIN DSBC"/>
    <property type="match status" value="1"/>
</dbReference>
<dbReference type="InterPro" id="IPR012336">
    <property type="entry name" value="Thioredoxin-like_fold"/>
</dbReference>
<protein>
    <recommendedName>
        <fullName evidence="7">Thiol:disulfide interchange protein</fullName>
    </recommendedName>
</protein>
<evidence type="ECO:0000313" key="10">
    <source>
        <dbReference type="EMBL" id="GGC84621.1"/>
    </source>
</evidence>
<organism evidence="10 11">
    <name type="scientific">Halopseudomonas salina</name>
    <dbReference type="NCBI Taxonomy" id="1323744"/>
    <lineage>
        <taxon>Bacteria</taxon>
        <taxon>Pseudomonadati</taxon>
        <taxon>Pseudomonadota</taxon>
        <taxon>Gammaproteobacteria</taxon>
        <taxon>Pseudomonadales</taxon>
        <taxon>Pseudomonadaceae</taxon>
        <taxon>Halopseudomonas</taxon>
    </lineage>
</organism>
<dbReference type="EMBL" id="BMFF01000001">
    <property type="protein sequence ID" value="GGC84621.1"/>
    <property type="molecule type" value="Genomic_DNA"/>
</dbReference>
<dbReference type="InterPro" id="IPR036249">
    <property type="entry name" value="Thioredoxin-like_sf"/>
</dbReference>
<accession>A0ABQ1NWY9</accession>
<gene>
    <name evidence="10" type="ORF">GCM10007418_00540</name>
</gene>
<feature type="domain" description="Thioredoxin-like fold" evidence="9">
    <location>
        <begin position="119"/>
        <end position="233"/>
    </location>
</feature>
<evidence type="ECO:0000256" key="3">
    <source>
        <dbReference type="ARBA" id="ARBA00022729"/>
    </source>
</evidence>
<evidence type="ECO:0000256" key="1">
    <source>
        <dbReference type="ARBA" id="ARBA00004418"/>
    </source>
</evidence>
<dbReference type="InterPro" id="IPR051470">
    <property type="entry name" value="Thiol:disulfide_interchange"/>
</dbReference>
<dbReference type="Proteomes" id="UP000638188">
    <property type="component" value="Unassembled WGS sequence"/>
</dbReference>
<evidence type="ECO:0000313" key="11">
    <source>
        <dbReference type="Proteomes" id="UP000638188"/>
    </source>
</evidence>
<evidence type="ECO:0000256" key="7">
    <source>
        <dbReference type="RuleBase" id="RU364038"/>
    </source>
</evidence>
<comment type="subcellular location">
    <subcellularLocation>
        <location evidence="1 7">Periplasm</location>
    </subcellularLocation>
</comment>
<evidence type="ECO:0000259" key="8">
    <source>
        <dbReference type="Pfam" id="PF10411"/>
    </source>
</evidence>
<dbReference type="RefSeq" id="WP_150277826.1">
    <property type="nucleotide sequence ID" value="NZ_BMFF01000001.1"/>
</dbReference>
<keyword evidence="4 7" id="KW-0574">Periplasm</keyword>
<feature type="signal peptide" evidence="7">
    <location>
        <begin position="1"/>
        <end position="20"/>
    </location>
</feature>
<feature type="chain" id="PRO_5044985016" description="Thiol:disulfide interchange protein" evidence="7">
    <location>
        <begin position="21"/>
        <end position="239"/>
    </location>
</feature>
<evidence type="ECO:0000256" key="4">
    <source>
        <dbReference type="ARBA" id="ARBA00022764"/>
    </source>
</evidence>
<reference evidence="11" key="1">
    <citation type="journal article" date="2019" name="Int. J. Syst. Evol. Microbiol.">
        <title>The Global Catalogue of Microorganisms (GCM) 10K type strain sequencing project: providing services to taxonomists for standard genome sequencing and annotation.</title>
        <authorList>
            <consortium name="The Broad Institute Genomics Platform"/>
            <consortium name="The Broad Institute Genome Sequencing Center for Infectious Disease"/>
            <person name="Wu L."/>
            <person name="Ma J."/>
        </authorList>
    </citation>
    <scope>NUCLEOTIDE SEQUENCE [LARGE SCALE GENOMIC DNA]</scope>
    <source>
        <strain evidence="11">CGMCC 1.12482</strain>
    </source>
</reference>
<dbReference type="SUPFAM" id="SSF54423">
    <property type="entry name" value="DsbC/DsbG N-terminal domain-like"/>
    <property type="match status" value="1"/>
</dbReference>
<dbReference type="InterPro" id="IPR018950">
    <property type="entry name" value="DiS-bond_isomerase_DsbC/G_N"/>
</dbReference>
<keyword evidence="3 7" id="KW-0732">Signal</keyword>
<evidence type="ECO:0000256" key="2">
    <source>
        <dbReference type="ARBA" id="ARBA00009813"/>
    </source>
</evidence>
<dbReference type="CDD" id="cd03020">
    <property type="entry name" value="DsbA_DsbC_DsbG"/>
    <property type="match status" value="1"/>
</dbReference>
<dbReference type="InterPro" id="IPR033954">
    <property type="entry name" value="DiS-bond_Isoase_DsbC/G"/>
</dbReference>
<keyword evidence="5" id="KW-1015">Disulfide bond</keyword>
<dbReference type="PANTHER" id="PTHR35272">
    <property type="entry name" value="THIOL:DISULFIDE INTERCHANGE PROTEIN DSBC-RELATED"/>
    <property type="match status" value="1"/>
</dbReference>
<name>A0ABQ1NWY9_9GAMM</name>